<keyword evidence="1" id="KW-1133">Transmembrane helix</keyword>
<dbReference type="eggNOG" id="arCOG11283">
    <property type="taxonomic scope" value="Archaea"/>
</dbReference>
<feature type="transmembrane region" description="Helical" evidence="1">
    <location>
        <begin position="105"/>
        <end position="123"/>
    </location>
</feature>
<reference evidence="2 3" key="1">
    <citation type="submission" date="2011-03" db="EMBL/GenBank/DDBJ databases">
        <title>The complete genome of Archaeoglobus veneficus SNP6.</title>
        <authorList>
            <consortium name="US DOE Joint Genome Institute (JGI-PGF)"/>
            <person name="Lucas S."/>
            <person name="Copeland A."/>
            <person name="Lapidus A."/>
            <person name="Bruce D."/>
            <person name="Goodwin L."/>
            <person name="Pitluck S."/>
            <person name="Kyrpides N."/>
            <person name="Mavromatis K."/>
            <person name="Pagani I."/>
            <person name="Ivanova N."/>
            <person name="Mikhailova N."/>
            <person name="Lu M."/>
            <person name="Detter J.C."/>
            <person name="Tapia R."/>
            <person name="Han C."/>
            <person name="Land M."/>
            <person name="Hauser L."/>
            <person name="Markowitz V."/>
            <person name="Cheng J.-F."/>
            <person name="Hugenholtz P."/>
            <person name="Woyke T."/>
            <person name="Wu D."/>
            <person name="Spring S."/>
            <person name="Brambilla E."/>
            <person name="Klenk H.-P."/>
            <person name="Eisen J.A."/>
        </authorList>
    </citation>
    <scope>NUCLEOTIDE SEQUENCE [LARGE SCALE GENOMIC DNA]</scope>
    <source>
        <strain>SNP6</strain>
    </source>
</reference>
<dbReference type="GeneID" id="10395257"/>
<sequence>MRYLLDADYEKVVRAVEQYLRWKKVPHTVKTYEKPRMTKFRLGFAKSIVVASFRDKTYVKVPSGELVDVIAEFTTAATLGKHRDDVDFEIEHEIFRQKIEGAKKALLLICGLTLMATPVFISRGQLAYPFVLLAFTLVPIKQSFEGMEFYTFPFLYPYYVWRERRLKKRLQKM</sequence>
<gene>
    <name evidence="2" type="ordered locus">Arcve_2122</name>
</gene>
<protein>
    <submittedName>
        <fullName evidence="2">Uncharacterized protein</fullName>
    </submittedName>
</protein>
<name>F2KSP1_ARCVS</name>
<dbReference type="Proteomes" id="UP000008136">
    <property type="component" value="Chromosome"/>
</dbReference>
<accession>F2KSP1</accession>
<organism evidence="2 3">
    <name type="scientific">Archaeoglobus veneficus (strain DSM 11195 / SNP6)</name>
    <dbReference type="NCBI Taxonomy" id="693661"/>
    <lineage>
        <taxon>Archaea</taxon>
        <taxon>Methanobacteriati</taxon>
        <taxon>Methanobacteriota</taxon>
        <taxon>Archaeoglobi</taxon>
        <taxon>Archaeoglobales</taxon>
        <taxon>Archaeoglobaceae</taxon>
        <taxon>Archaeoglobus</taxon>
    </lineage>
</organism>
<dbReference type="KEGG" id="ave:Arcve_2122"/>
<dbReference type="EMBL" id="CP002588">
    <property type="protein sequence ID" value="AEA48111.1"/>
    <property type="molecule type" value="Genomic_DNA"/>
</dbReference>
<proteinExistence type="predicted"/>
<dbReference type="RefSeq" id="WP_013684762.1">
    <property type="nucleotide sequence ID" value="NC_015320.1"/>
</dbReference>
<keyword evidence="1" id="KW-0812">Transmembrane</keyword>
<dbReference type="HOGENOM" id="CLU_1544135_0_0_2"/>
<evidence type="ECO:0000313" key="2">
    <source>
        <dbReference type="EMBL" id="AEA48111.1"/>
    </source>
</evidence>
<dbReference type="AlphaFoldDB" id="F2KSP1"/>
<keyword evidence="1" id="KW-0472">Membrane</keyword>
<keyword evidence="3" id="KW-1185">Reference proteome</keyword>
<evidence type="ECO:0000313" key="3">
    <source>
        <dbReference type="Proteomes" id="UP000008136"/>
    </source>
</evidence>
<feature type="transmembrane region" description="Helical" evidence="1">
    <location>
        <begin position="143"/>
        <end position="161"/>
    </location>
</feature>
<evidence type="ECO:0000256" key="1">
    <source>
        <dbReference type="SAM" id="Phobius"/>
    </source>
</evidence>